<name>A0A0M3HPA2_ASCLU</name>
<proteinExistence type="predicted"/>
<dbReference type="Proteomes" id="UP000036681">
    <property type="component" value="Unplaced"/>
</dbReference>
<accession>A0A0M3HPA2</accession>
<dbReference type="WBParaSite" id="ALUE_0000368601-mRNA-1">
    <property type="protein sequence ID" value="ALUE_0000368601-mRNA-1"/>
    <property type="gene ID" value="ALUE_0000368601"/>
</dbReference>
<evidence type="ECO:0000313" key="2">
    <source>
        <dbReference type="WBParaSite" id="ALUE_0000368601-mRNA-1"/>
    </source>
</evidence>
<organism evidence="1 2">
    <name type="scientific">Ascaris lumbricoides</name>
    <name type="common">Giant roundworm</name>
    <dbReference type="NCBI Taxonomy" id="6252"/>
    <lineage>
        <taxon>Eukaryota</taxon>
        <taxon>Metazoa</taxon>
        <taxon>Ecdysozoa</taxon>
        <taxon>Nematoda</taxon>
        <taxon>Chromadorea</taxon>
        <taxon>Rhabditida</taxon>
        <taxon>Spirurina</taxon>
        <taxon>Ascaridomorpha</taxon>
        <taxon>Ascaridoidea</taxon>
        <taxon>Ascarididae</taxon>
        <taxon>Ascaris</taxon>
    </lineage>
</organism>
<dbReference type="AlphaFoldDB" id="A0A0M3HPA2"/>
<reference evidence="2" key="1">
    <citation type="submission" date="2017-02" db="UniProtKB">
        <authorList>
            <consortium name="WormBaseParasite"/>
        </authorList>
    </citation>
    <scope>IDENTIFICATION</scope>
</reference>
<protein>
    <submittedName>
        <fullName evidence="2">Nicastrin</fullName>
    </submittedName>
</protein>
<evidence type="ECO:0000313" key="1">
    <source>
        <dbReference type="Proteomes" id="UP000036681"/>
    </source>
</evidence>
<keyword evidence="1" id="KW-1185">Reference proteome</keyword>
<sequence length="254" mass="28115">MLKYGLGHRMPFSIPSCKVELGIKVYGSMFTETWDLITDGGAQWYPSLLRLDSALSRMHAVCVTYESCDSSSSSESLSGFPTESAVAPLRNLNATSDKLVLALAFNANANDIGEEVLNRNLESSQVPIFATDSKAFDVRDVLRNTLTCPIKYVSRLPPTMVTESYCFVVDGDVVSMNAINAGSEEWWKGTGTAIRYSMQMNIKSSISWRNLPWISTTNICSILMEDKHGLARSKLSFSSFYASYLALGQRSQQH</sequence>